<keyword evidence="3 7" id="KW-0808">Transferase</keyword>
<dbReference type="Pfam" id="PF02353">
    <property type="entry name" value="CMAS"/>
    <property type="match status" value="1"/>
</dbReference>
<keyword evidence="5" id="KW-0443">Lipid metabolism</keyword>
<dbReference type="PANTHER" id="PTHR43667">
    <property type="entry name" value="CYCLOPROPANE-FATTY-ACYL-PHOSPHOLIPID SYNTHASE"/>
    <property type="match status" value="1"/>
</dbReference>
<comment type="similarity">
    <text evidence="1">Belongs to the CFA/CMAS family.</text>
</comment>
<dbReference type="GO" id="GO:0008825">
    <property type="term" value="F:cyclopropane-fatty-acyl-phospholipid synthase activity"/>
    <property type="evidence" value="ECO:0007669"/>
    <property type="project" value="UniProtKB-EC"/>
</dbReference>
<dbReference type="EC" id="2.1.1.79" evidence="7"/>
<dbReference type="InterPro" id="IPR003333">
    <property type="entry name" value="CMAS"/>
</dbReference>
<reference evidence="8" key="1">
    <citation type="journal article" date="2014" name="Stand. Genomic Sci.">
        <title>Genome sequence of the exopolysaccharide-producing Salipiger mucosus type strain (DSM 16094(T)), a moderately halophilic member of the Roseobacter clade.</title>
        <authorList>
            <person name="Riedel T."/>
            <person name="Spring S."/>
            <person name="Fiebig A."/>
            <person name="Petersen J."/>
            <person name="Kyrpides N.C."/>
            <person name="Goker M."/>
            <person name="Klenk H.P."/>
        </authorList>
    </citation>
    <scope>NUCLEOTIDE SEQUENCE [LARGE SCALE GENOMIC DNA]</scope>
    <source>
        <strain evidence="8">DSM 16094</strain>
    </source>
</reference>
<protein>
    <submittedName>
        <fullName evidence="7">Cyclopropane-fatty-acyl-phospholipid synthase</fullName>
        <ecNumber evidence="7">2.1.1.79</ecNumber>
    </submittedName>
</protein>
<feature type="active site" evidence="6">
    <location>
        <position position="368"/>
    </location>
</feature>
<dbReference type="PIRSF" id="PIRSF003085">
    <property type="entry name" value="CMAS"/>
    <property type="match status" value="1"/>
</dbReference>
<evidence type="ECO:0000256" key="1">
    <source>
        <dbReference type="ARBA" id="ARBA00010815"/>
    </source>
</evidence>
<dbReference type="PANTHER" id="PTHR43667:SF1">
    <property type="entry name" value="CYCLOPROPANE-FATTY-ACYL-PHOSPHOLIPID SYNTHASE"/>
    <property type="match status" value="1"/>
</dbReference>
<evidence type="ECO:0000256" key="4">
    <source>
        <dbReference type="ARBA" id="ARBA00022691"/>
    </source>
</evidence>
<dbReference type="SUPFAM" id="SSF53335">
    <property type="entry name" value="S-adenosyl-L-methionine-dependent methyltransferases"/>
    <property type="match status" value="1"/>
</dbReference>
<dbReference type="GO" id="GO:0032259">
    <property type="term" value="P:methylation"/>
    <property type="evidence" value="ECO:0007669"/>
    <property type="project" value="UniProtKB-KW"/>
</dbReference>
<dbReference type="InterPro" id="IPR029063">
    <property type="entry name" value="SAM-dependent_MTases_sf"/>
</dbReference>
<dbReference type="CDD" id="cd02440">
    <property type="entry name" value="AdoMet_MTases"/>
    <property type="match status" value="1"/>
</dbReference>
<evidence type="ECO:0000256" key="5">
    <source>
        <dbReference type="ARBA" id="ARBA00023098"/>
    </source>
</evidence>
<proteinExistence type="inferred from homology"/>
<name>S9RP07_9RHOB</name>
<evidence type="ECO:0000256" key="2">
    <source>
        <dbReference type="ARBA" id="ARBA00022603"/>
    </source>
</evidence>
<dbReference type="AlphaFoldDB" id="S9RP07"/>
<evidence type="ECO:0000313" key="7">
    <source>
        <dbReference type="EMBL" id="EPX79825.1"/>
    </source>
</evidence>
<evidence type="ECO:0000256" key="3">
    <source>
        <dbReference type="ARBA" id="ARBA00022679"/>
    </source>
</evidence>
<dbReference type="GO" id="GO:0008610">
    <property type="term" value="P:lipid biosynthetic process"/>
    <property type="evidence" value="ECO:0007669"/>
    <property type="project" value="InterPro"/>
</dbReference>
<dbReference type="EMBL" id="APVH01000033">
    <property type="protein sequence ID" value="EPX79825.1"/>
    <property type="molecule type" value="Genomic_DNA"/>
</dbReference>
<keyword evidence="4" id="KW-0949">S-adenosyl-L-methionine</keyword>
<dbReference type="Gene3D" id="3.40.50.150">
    <property type="entry name" value="Vaccinia Virus protein VP39"/>
    <property type="match status" value="1"/>
</dbReference>
<evidence type="ECO:0000256" key="6">
    <source>
        <dbReference type="PIRSR" id="PIRSR003085-1"/>
    </source>
</evidence>
<dbReference type="HOGENOM" id="CLU_026434_6_1_5"/>
<comment type="caution">
    <text evidence="7">The sequence shown here is derived from an EMBL/GenBank/DDBJ whole genome shotgun (WGS) entry which is preliminary data.</text>
</comment>
<dbReference type="Proteomes" id="UP000015347">
    <property type="component" value="Unassembled WGS sequence"/>
</dbReference>
<dbReference type="STRING" id="1123237.Salmuc_02587"/>
<sequence length="411" mass="47128">MIMWDTILHRMLQRLIVTGRLRLEWPDGSTRDYGPGGGLLGEAKLTEPSIVRELVVRPVLALGEGYTDGRIETPPHKLYDFVALLIRNQQLGHMPGWFEAAQKLRGWLRGVEQRNNPLRSQKNVQHHYDISDELYALFLDEDMQYSCAYFADRDATLEQAQSAKKAHIARKLRIEPGQRVLDIGCGWGGMALTLARDFGAQVIGVTLSENQLATARRRAEEAGLADKCEFRLMDYRLLEERFDRIVSVGMLEHVGYPHLREYFDKVDSLLSEDGIALIHTIGHVAPPGPTSAWIDKYIFPGGYVPSLSEVSAAVERTNMWAADVEVLRGHYGPTLNHWRQRFEAALPKVREMYDDNFVRMWRFYLVVCEAAFEETFQGVFQMQLSHKQYAVPVSRDYLYEDDDHRMMHAAQ</sequence>
<keyword evidence="8" id="KW-1185">Reference proteome</keyword>
<dbReference type="InterPro" id="IPR050723">
    <property type="entry name" value="CFA/CMAS"/>
</dbReference>
<dbReference type="eggNOG" id="COG2230">
    <property type="taxonomic scope" value="Bacteria"/>
</dbReference>
<keyword evidence="2 7" id="KW-0489">Methyltransferase</keyword>
<gene>
    <name evidence="7" type="ORF">Salmuc_02587</name>
</gene>
<evidence type="ECO:0000313" key="8">
    <source>
        <dbReference type="Proteomes" id="UP000015347"/>
    </source>
</evidence>
<accession>S9RP07</accession>
<organism evidence="7 8">
    <name type="scientific">Salipiger mucosus DSM 16094</name>
    <dbReference type="NCBI Taxonomy" id="1123237"/>
    <lineage>
        <taxon>Bacteria</taxon>
        <taxon>Pseudomonadati</taxon>
        <taxon>Pseudomonadota</taxon>
        <taxon>Alphaproteobacteria</taxon>
        <taxon>Rhodobacterales</taxon>
        <taxon>Roseobacteraceae</taxon>
        <taxon>Salipiger</taxon>
    </lineage>
</organism>